<gene>
    <name evidence="2" type="ORF">D5S18_29555</name>
</gene>
<dbReference type="Proteomes" id="UP000266677">
    <property type="component" value="Unassembled WGS sequence"/>
</dbReference>
<dbReference type="Pfam" id="PF16571">
    <property type="entry name" value="FBP_C"/>
    <property type="match status" value="1"/>
</dbReference>
<sequence>MRPMTRDEVRAAIVNTDPPGSRVRLPTWFDEIDWDRLEYLGWRDQRSPRRVYLVTEIDGAAVGVLLEQTPTRAELGSRAMMCDLCRSSRRFNEVALFTARRPSKDRRQRLSGRGLHLCADLDCNVNANRKPSVGRYDPATDELIADRRAGLRARTAAFLVATSETQQTVRRPR</sequence>
<proteinExistence type="predicted"/>
<dbReference type="OrthoDB" id="4171838at2"/>
<dbReference type="InterPro" id="IPR032330">
    <property type="entry name" value="EF-G-binding_C"/>
</dbReference>
<dbReference type="RefSeq" id="WP_120044378.1">
    <property type="nucleotide sequence ID" value="NZ_QZFU01000041.1"/>
</dbReference>
<comment type="caution">
    <text evidence="2">The sequence shown here is derived from an EMBL/GenBank/DDBJ whole genome shotgun (WGS) entry which is preliminary data.</text>
</comment>
<keyword evidence="3" id="KW-1185">Reference proteome</keyword>
<evidence type="ECO:0000259" key="1">
    <source>
        <dbReference type="Pfam" id="PF16571"/>
    </source>
</evidence>
<dbReference type="EMBL" id="QZFU01000041">
    <property type="protein sequence ID" value="RJO70011.1"/>
    <property type="molecule type" value="Genomic_DNA"/>
</dbReference>
<evidence type="ECO:0000313" key="2">
    <source>
        <dbReference type="EMBL" id="RJO70011.1"/>
    </source>
</evidence>
<evidence type="ECO:0000313" key="3">
    <source>
        <dbReference type="Proteomes" id="UP000266677"/>
    </source>
</evidence>
<reference evidence="2 3" key="1">
    <citation type="submission" date="2018-09" db="EMBL/GenBank/DDBJ databases">
        <title>YIM PH21274 draft genome.</title>
        <authorList>
            <person name="Miao C."/>
        </authorList>
    </citation>
    <scope>NUCLEOTIDE SEQUENCE [LARGE SCALE GENOMIC DNA]</scope>
    <source>
        <strain evidence="2 3">YIM PH 21724</strain>
    </source>
</reference>
<protein>
    <submittedName>
        <fullName evidence="2">FBP domain-containing protein</fullName>
    </submittedName>
</protein>
<name>A0A3A4JMM1_9NOCA</name>
<dbReference type="AlphaFoldDB" id="A0A3A4JMM1"/>
<organism evidence="2 3">
    <name type="scientific">Nocardia panacis</name>
    <dbReference type="NCBI Taxonomy" id="2340916"/>
    <lineage>
        <taxon>Bacteria</taxon>
        <taxon>Bacillati</taxon>
        <taxon>Actinomycetota</taxon>
        <taxon>Actinomycetes</taxon>
        <taxon>Mycobacteriales</taxon>
        <taxon>Nocardiaceae</taxon>
        <taxon>Nocardia</taxon>
    </lineage>
</organism>
<feature type="domain" description="Elongation factor G-binding protein C-terminal treble-clef zinc-finger" evidence="1">
    <location>
        <begin position="8"/>
        <end position="159"/>
    </location>
</feature>
<accession>A0A3A4JMM1</accession>